<dbReference type="InterPro" id="IPR003806">
    <property type="entry name" value="ATP-grasp_PylC-type"/>
</dbReference>
<proteinExistence type="predicted"/>
<protein>
    <submittedName>
        <fullName evidence="6">ATP-grasp domain-containing protein</fullName>
    </submittedName>
</protein>
<evidence type="ECO:0000313" key="7">
    <source>
        <dbReference type="Proteomes" id="UP001168338"/>
    </source>
</evidence>
<evidence type="ECO:0000256" key="1">
    <source>
        <dbReference type="ARBA" id="ARBA00022598"/>
    </source>
</evidence>
<dbReference type="InterPro" id="IPR016677">
    <property type="entry name" value="UCP016817_carboligase"/>
</dbReference>
<dbReference type="PANTHER" id="PTHR43055">
    <property type="entry name" value="FORMATE-DEPENDENT PHOSPHORIBOSYLGLYCINAMIDE FORMYLTRANSFERASE"/>
    <property type="match status" value="1"/>
</dbReference>
<name>A0ABT8M963_9EURY</name>
<dbReference type="RefSeq" id="WP_301663569.1">
    <property type="nucleotide sequence ID" value="NZ_VCYH01000003.1"/>
</dbReference>
<dbReference type="Proteomes" id="UP001168338">
    <property type="component" value="Unassembled WGS sequence"/>
</dbReference>
<keyword evidence="2 4" id="KW-0547">Nucleotide-binding</keyword>
<evidence type="ECO:0000256" key="4">
    <source>
        <dbReference type="PROSITE-ProRule" id="PRU00409"/>
    </source>
</evidence>
<dbReference type="PANTHER" id="PTHR43055:SF1">
    <property type="entry name" value="FORMATE-DEPENDENT PHOSPHORIBOSYLGLYCINAMIDE FORMYLTRANSFERASE"/>
    <property type="match status" value="1"/>
</dbReference>
<keyword evidence="1" id="KW-0436">Ligase</keyword>
<evidence type="ECO:0000256" key="2">
    <source>
        <dbReference type="ARBA" id="ARBA00022741"/>
    </source>
</evidence>
<dbReference type="EMBL" id="VCYH01000003">
    <property type="protein sequence ID" value="MDN7024463.1"/>
    <property type="molecule type" value="Genomic_DNA"/>
</dbReference>
<dbReference type="Pfam" id="PF02655">
    <property type="entry name" value="ATP-grasp_3"/>
    <property type="match status" value="1"/>
</dbReference>
<evidence type="ECO:0000256" key="3">
    <source>
        <dbReference type="ARBA" id="ARBA00022840"/>
    </source>
</evidence>
<evidence type="ECO:0000313" key="6">
    <source>
        <dbReference type="EMBL" id="MDN7024463.1"/>
    </source>
</evidence>
<gene>
    <name evidence="6" type="ORF">FGU65_06100</name>
</gene>
<dbReference type="SUPFAM" id="SSF56059">
    <property type="entry name" value="Glutathione synthetase ATP-binding domain-like"/>
    <property type="match status" value="1"/>
</dbReference>
<keyword evidence="3 4" id="KW-0067">ATP-binding</keyword>
<dbReference type="Gene3D" id="3.30.470.20">
    <property type="entry name" value="ATP-grasp fold, B domain"/>
    <property type="match status" value="1"/>
</dbReference>
<comment type="caution">
    <text evidence="6">The sequence shown here is derived from an EMBL/GenBank/DDBJ whole genome shotgun (WGS) entry which is preliminary data.</text>
</comment>
<dbReference type="InterPro" id="IPR011761">
    <property type="entry name" value="ATP-grasp"/>
</dbReference>
<organism evidence="6 7">
    <name type="scientific">Methanoculleus frigidifontis</name>
    <dbReference type="NCBI Taxonomy" id="2584085"/>
    <lineage>
        <taxon>Archaea</taxon>
        <taxon>Methanobacteriati</taxon>
        <taxon>Methanobacteriota</taxon>
        <taxon>Stenosarchaea group</taxon>
        <taxon>Methanomicrobia</taxon>
        <taxon>Methanomicrobiales</taxon>
        <taxon>Methanomicrobiaceae</taxon>
        <taxon>Methanoculleus</taxon>
    </lineage>
</organism>
<dbReference type="PROSITE" id="PS50975">
    <property type="entry name" value="ATP_GRASP"/>
    <property type="match status" value="1"/>
</dbReference>
<dbReference type="PIRSF" id="PIRSF016817">
    <property type="entry name" value="UCP016817_carboligase"/>
    <property type="match status" value="1"/>
</dbReference>
<reference evidence="6" key="1">
    <citation type="submission" date="2019-05" db="EMBL/GenBank/DDBJ databases">
        <title>Methanoculleus sp. FWC-SCC1, a methanogenic archaeon isolated from deep marine cold seep.</title>
        <authorList>
            <person name="Chen Y.-W."/>
            <person name="Chen S.-C."/>
            <person name="Teng N.-H."/>
            <person name="Lai M.-C."/>
        </authorList>
    </citation>
    <scope>NUCLEOTIDE SEQUENCE</scope>
    <source>
        <strain evidence="6">FWC-SCC1</strain>
    </source>
</reference>
<keyword evidence="7" id="KW-1185">Reference proteome</keyword>
<evidence type="ECO:0000259" key="5">
    <source>
        <dbReference type="PROSITE" id="PS50975"/>
    </source>
</evidence>
<accession>A0ABT8M963</accession>
<sequence>MTPERVLVAGFATRHVAQSACRAGYEVYAVDHFCDQDLRWYTKECRTFEELDDLPDCVAAVCRDRRIDMLVVASGAEAIGATVPLCGTAPAKVARFLDKMEIQRFFEDLQVPVPPLAPDGVYPAMLKPRRGAGGWRNAVVRSDAARRAWEEAFPDDPAVAQQVVEGMPASVSCIADGTRAVAIATNEQILRGQGASAHGFAGSITPVDHPLSGQMIAVAERIAAASGCVGSVGIDFVLGSEPWAIEINPRFQATLDTVEAAIGMSVFQLHVDACRGTLPAKRPVQRRVAVRRILFADRDMAVGADLAPLAPAVADIPWPGTEIEEGHAVISVYGSGATRDEALTALGREDERVRRLLGM</sequence>
<feature type="domain" description="ATP-grasp" evidence="5">
    <location>
        <begin position="80"/>
        <end position="275"/>
    </location>
</feature>